<proteinExistence type="predicted"/>
<gene>
    <name evidence="1" type="ORF">MNB_SV-14-1290</name>
</gene>
<dbReference type="InterPro" id="IPR036322">
    <property type="entry name" value="WD40_repeat_dom_sf"/>
</dbReference>
<name>A0A1W1CIV7_9ZZZZ</name>
<protein>
    <recommendedName>
        <fullName evidence="2">Lipoprotein</fullName>
    </recommendedName>
</protein>
<evidence type="ECO:0008006" key="2">
    <source>
        <dbReference type="Google" id="ProtNLM"/>
    </source>
</evidence>
<dbReference type="Gene3D" id="2.130.10.10">
    <property type="entry name" value="YVTN repeat-like/Quinoprotein amine dehydrogenase"/>
    <property type="match status" value="1"/>
</dbReference>
<dbReference type="SUPFAM" id="SSF50978">
    <property type="entry name" value="WD40 repeat-like"/>
    <property type="match status" value="1"/>
</dbReference>
<sequence>MYKKILLASSIAIVIFSGCSSKQYYNPEQTYNASSSAMGDKIVHYSRDGATLASGNVLTKTQRVHLKLEKGFYFINNTKNVALTANAYGKCNIVSQKGIVDTINFPQALVAGTIIGKLLVYVLQNNHFGVYDLQKKSIVYSNKAQKTFAIDTRIANPLQIDSLVVIPTLDGKLTILDLKTLKISKEMYVSTETSLNNVIFLARLNNSLIASTPNKILSISNKGKKELDTGISEVIIKNNKLFVFAKDGRILKLDESLSIQSEKKFKFAHFSVATVYNNAVYALDKQGYLIVSNTSFSKHRVYKVEEVDGYTFISNGKLYYNQQIIDLNKLTYK</sequence>
<evidence type="ECO:0000313" key="1">
    <source>
        <dbReference type="EMBL" id="SFV65637.1"/>
    </source>
</evidence>
<dbReference type="InterPro" id="IPR015943">
    <property type="entry name" value="WD40/YVTN_repeat-like_dom_sf"/>
</dbReference>
<accession>A0A1W1CIV7</accession>
<dbReference type="EMBL" id="FPHN01000190">
    <property type="protein sequence ID" value="SFV65637.1"/>
    <property type="molecule type" value="Genomic_DNA"/>
</dbReference>
<dbReference type="PROSITE" id="PS51257">
    <property type="entry name" value="PROKAR_LIPOPROTEIN"/>
    <property type="match status" value="1"/>
</dbReference>
<organism evidence="1">
    <name type="scientific">hydrothermal vent metagenome</name>
    <dbReference type="NCBI Taxonomy" id="652676"/>
    <lineage>
        <taxon>unclassified sequences</taxon>
        <taxon>metagenomes</taxon>
        <taxon>ecological metagenomes</taxon>
    </lineage>
</organism>
<reference evidence="1" key="1">
    <citation type="submission" date="2016-10" db="EMBL/GenBank/DDBJ databases">
        <authorList>
            <person name="de Groot N.N."/>
        </authorList>
    </citation>
    <scope>NUCLEOTIDE SEQUENCE</scope>
</reference>
<dbReference type="AlphaFoldDB" id="A0A1W1CIV7"/>